<reference evidence="1 2" key="1">
    <citation type="submission" date="2021-06" db="EMBL/GenBank/DDBJ databases">
        <title>Caerostris extrusa draft genome.</title>
        <authorList>
            <person name="Kono N."/>
            <person name="Arakawa K."/>
        </authorList>
    </citation>
    <scope>NUCLEOTIDE SEQUENCE [LARGE SCALE GENOMIC DNA]</scope>
</reference>
<organism evidence="1 2">
    <name type="scientific">Caerostris extrusa</name>
    <name type="common">Bark spider</name>
    <name type="synonym">Caerostris bankana</name>
    <dbReference type="NCBI Taxonomy" id="172846"/>
    <lineage>
        <taxon>Eukaryota</taxon>
        <taxon>Metazoa</taxon>
        <taxon>Ecdysozoa</taxon>
        <taxon>Arthropoda</taxon>
        <taxon>Chelicerata</taxon>
        <taxon>Arachnida</taxon>
        <taxon>Araneae</taxon>
        <taxon>Araneomorphae</taxon>
        <taxon>Entelegynae</taxon>
        <taxon>Araneoidea</taxon>
        <taxon>Araneidae</taxon>
        <taxon>Caerostris</taxon>
    </lineage>
</organism>
<protein>
    <submittedName>
        <fullName evidence="1">Uncharacterized protein</fullName>
    </submittedName>
</protein>
<name>A0AAV4WKL8_CAEEX</name>
<proteinExistence type="predicted"/>
<dbReference type="Proteomes" id="UP001054945">
    <property type="component" value="Unassembled WGS sequence"/>
</dbReference>
<sequence length="175" mass="19970">MESAGWEGGDLLRFNINADTFGSAAAELRVKSFRIDEYELVLIIRFDVELVKLCFSYRKSVLYVFSTPNSTHHELIGQSRLSAVFLTHVSPPYPLPFPSADSAEMHDPNKTTLHLRQLDRHINYWDPPPPPHSHFNPRSDFGVDIFILLQCTTCQQACVTGRDYVAPLMNRYCNP</sequence>
<accession>A0AAV4WKL8</accession>
<keyword evidence="2" id="KW-1185">Reference proteome</keyword>
<evidence type="ECO:0000313" key="2">
    <source>
        <dbReference type="Proteomes" id="UP001054945"/>
    </source>
</evidence>
<dbReference type="AlphaFoldDB" id="A0AAV4WKL8"/>
<comment type="caution">
    <text evidence="1">The sequence shown here is derived from an EMBL/GenBank/DDBJ whole genome shotgun (WGS) entry which is preliminary data.</text>
</comment>
<dbReference type="EMBL" id="BPLR01016371">
    <property type="protein sequence ID" value="GIY83347.1"/>
    <property type="molecule type" value="Genomic_DNA"/>
</dbReference>
<gene>
    <name evidence="1" type="ORF">CEXT_566661</name>
</gene>
<evidence type="ECO:0000313" key="1">
    <source>
        <dbReference type="EMBL" id="GIY83347.1"/>
    </source>
</evidence>